<protein>
    <submittedName>
        <fullName evidence="3">Serine/threonine protein kinase</fullName>
    </submittedName>
</protein>
<dbReference type="STRING" id="1391654.AKJ09_09979"/>
<dbReference type="RefSeq" id="WP_240488847.1">
    <property type="nucleotide sequence ID" value="NZ_CP012333.1"/>
</dbReference>
<evidence type="ECO:0000313" key="4">
    <source>
        <dbReference type="Proteomes" id="UP000064967"/>
    </source>
</evidence>
<keyword evidence="3" id="KW-0418">Kinase</keyword>
<sequence>MSRRRRFFPLRLSTMLALTLAIASWLCASSAMAAVRRYALVIGNDRGDAGDVALRYAETDAARVYDVLKDLGGFEPADMVLLKGESGPRAQATLITLNDRIRATIASGNEVLLFVYYSGHATSDALHMSGTRFDLTQLEQLVRGSSATFRILAVDACRSGALTRVKGGHPAPPFDIRIDEHLSEQGLVLLTSSAANEDAQESDALKGSFFTHYLVSALLGAGDADGDGSVTLEEAYRYTYDATLRSSSQTWAGPQHPTFRYELRGAGRLALTQLPFAASSRSTLTFPPARAYLVMAGSERGPLVGEVTAGSIGRRLSVKPGKYFVRGRAPDALLEGEIDVPAGVTMDVRDDRLQRIAYARLVRKGADDVRLGHGPEAGYFFRTPFSNASSLCQGFFAGWALHLPDISLSARIHGCHATFRNDTLRASTNSLEGEVRLTHSWDIPLVTFDIGAALGGGVFRQTFETTGEAPSRTTPTGSLALLLGLRLDLGAGFSLLAESAFVSQLYAQHDSLTETTSLGPRFAFRQSFGLTKVWF</sequence>
<keyword evidence="3" id="KW-0723">Serine/threonine-protein kinase</keyword>
<feature type="signal peptide" evidence="1">
    <location>
        <begin position="1"/>
        <end position="33"/>
    </location>
</feature>
<evidence type="ECO:0000313" key="3">
    <source>
        <dbReference type="EMBL" id="AKV03316.1"/>
    </source>
</evidence>
<evidence type="ECO:0000256" key="1">
    <source>
        <dbReference type="SAM" id="SignalP"/>
    </source>
</evidence>
<dbReference type="Proteomes" id="UP000064967">
    <property type="component" value="Chromosome"/>
</dbReference>
<organism evidence="3 4">
    <name type="scientific">Labilithrix luteola</name>
    <dbReference type="NCBI Taxonomy" id="1391654"/>
    <lineage>
        <taxon>Bacteria</taxon>
        <taxon>Pseudomonadati</taxon>
        <taxon>Myxococcota</taxon>
        <taxon>Polyangia</taxon>
        <taxon>Polyangiales</taxon>
        <taxon>Labilitrichaceae</taxon>
        <taxon>Labilithrix</taxon>
    </lineage>
</organism>
<dbReference type="InterPro" id="IPR029030">
    <property type="entry name" value="Caspase-like_dom_sf"/>
</dbReference>
<reference evidence="3 4" key="1">
    <citation type="submission" date="2015-08" db="EMBL/GenBank/DDBJ databases">
        <authorList>
            <person name="Babu N.S."/>
            <person name="Beckwith C.J."/>
            <person name="Beseler K.G."/>
            <person name="Brison A."/>
            <person name="Carone J.V."/>
            <person name="Caskin T.P."/>
            <person name="Diamond M."/>
            <person name="Durham M.E."/>
            <person name="Foxe J.M."/>
            <person name="Go M."/>
            <person name="Henderson B.A."/>
            <person name="Jones I.B."/>
            <person name="McGettigan J.A."/>
            <person name="Micheletti S.J."/>
            <person name="Nasrallah M.E."/>
            <person name="Ortiz D."/>
            <person name="Piller C.R."/>
            <person name="Privatt S.R."/>
            <person name="Schneider S.L."/>
            <person name="Sharp S."/>
            <person name="Smith T.C."/>
            <person name="Stanton J.D."/>
            <person name="Ullery H.E."/>
            <person name="Wilson R.J."/>
            <person name="Serrano M.G."/>
            <person name="Buck G."/>
            <person name="Lee V."/>
            <person name="Wang Y."/>
            <person name="Carvalho R."/>
            <person name="Voegtly L."/>
            <person name="Shi R."/>
            <person name="Duckworth R."/>
            <person name="Johnson A."/>
            <person name="Loviza R."/>
            <person name="Walstead R."/>
            <person name="Shah Z."/>
            <person name="Kiflezghi M."/>
            <person name="Wade K."/>
            <person name="Ball S.L."/>
            <person name="Bradley K.W."/>
            <person name="Asai D.J."/>
            <person name="Bowman C.A."/>
            <person name="Russell D.A."/>
            <person name="Pope W.H."/>
            <person name="Jacobs-Sera D."/>
            <person name="Hendrix R.W."/>
            <person name="Hatfull G.F."/>
        </authorList>
    </citation>
    <scope>NUCLEOTIDE SEQUENCE [LARGE SCALE GENOMIC DNA]</scope>
    <source>
        <strain evidence="3 4">DSM 27648</strain>
    </source>
</reference>
<dbReference type="Gene3D" id="3.40.50.1460">
    <property type="match status" value="1"/>
</dbReference>
<dbReference type="SUPFAM" id="SSF52129">
    <property type="entry name" value="Caspase-like"/>
    <property type="match status" value="1"/>
</dbReference>
<dbReference type="GO" id="GO:0004674">
    <property type="term" value="F:protein serine/threonine kinase activity"/>
    <property type="evidence" value="ECO:0007669"/>
    <property type="project" value="UniProtKB-KW"/>
</dbReference>
<keyword evidence="4" id="KW-1185">Reference proteome</keyword>
<proteinExistence type="predicted"/>
<evidence type="ECO:0000259" key="2">
    <source>
        <dbReference type="Pfam" id="PF00656"/>
    </source>
</evidence>
<dbReference type="Pfam" id="PF00656">
    <property type="entry name" value="Peptidase_C14"/>
    <property type="match status" value="1"/>
</dbReference>
<gene>
    <name evidence="3" type="ORF">AKJ09_09979</name>
</gene>
<dbReference type="EMBL" id="CP012333">
    <property type="protein sequence ID" value="AKV03316.1"/>
    <property type="molecule type" value="Genomic_DNA"/>
</dbReference>
<dbReference type="InterPro" id="IPR011600">
    <property type="entry name" value="Pept_C14_caspase"/>
</dbReference>
<keyword evidence="1" id="KW-0732">Signal</keyword>
<name>A0A0K1QC11_9BACT</name>
<accession>A0A0K1QC11</accession>
<feature type="domain" description="Peptidase C14 caspase" evidence="2">
    <location>
        <begin position="36"/>
        <end position="223"/>
    </location>
</feature>
<feature type="chain" id="PRO_5005466942" evidence="1">
    <location>
        <begin position="34"/>
        <end position="535"/>
    </location>
</feature>
<dbReference type="AlphaFoldDB" id="A0A0K1QC11"/>
<keyword evidence="3" id="KW-0808">Transferase</keyword>
<dbReference type="KEGG" id="llu:AKJ09_09979"/>
<dbReference type="GO" id="GO:0006508">
    <property type="term" value="P:proteolysis"/>
    <property type="evidence" value="ECO:0007669"/>
    <property type="project" value="InterPro"/>
</dbReference>
<dbReference type="GO" id="GO:0004197">
    <property type="term" value="F:cysteine-type endopeptidase activity"/>
    <property type="evidence" value="ECO:0007669"/>
    <property type="project" value="InterPro"/>
</dbReference>